<dbReference type="GO" id="GO:0009236">
    <property type="term" value="P:cobalamin biosynthetic process"/>
    <property type="evidence" value="ECO:0007669"/>
    <property type="project" value="InterPro"/>
</dbReference>
<dbReference type="AlphaFoldDB" id="A0A937FF14"/>
<keyword evidence="2" id="KW-1185">Reference proteome</keyword>
<dbReference type="InterPro" id="IPR003724">
    <property type="entry name" value="CblAdoTrfase_CobA"/>
</dbReference>
<dbReference type="RefSeq" id="WP_202766468.1">
    <property type="nucleotide sequence ID" value="NZ_JAESWA010000017.1"/>
</dbReference>
<organism evidence="1 2">
    <name type="scientific">Clostridium paridis</name>
    <dbReference type="NCBI Taxonomy" id="2803863"/>
    <lineage>
        <taxon>Bacteria</taxon>
        <taxon>Bacillati</taxon>
        <taxon>Bacillota</taxon>
        <taxon>Clostridia</taxon>
        <taxon>Eubacteriales</taxon>
        <taxon>Clostridiaceae</taxon>
        <taxon>Clostridium</taxon>
    </lineage>
</organism>
<reference evidence="1" key="1">
    <citation type="submission" date="2021-01" db="EMBL/GenBank/DDBJ databases">
        <title>Genome public.</title>
        <authorList>
            <person name="Liu C."/>
            <person name="Sun Q."/>
        </authorList>
    </citation>
    <scope>NUCLEOTIDE SEQUENCE</scope>
    <source>
        <strain evidence="1">YIM B02565</strain>
    </source>
</reference>
<proteinExistence type="predicted"/>
<gene>
    <name evidence="1" type="ORF">JK634_04710</name>
</gene>
<dbReference type="Pfam" id="PF02572">
    <property type="entry name" value="CobA_CobO_BtuR"/>
    <property type="match status" value="1"/>
</dbReference>
<dbReference type="Gene3D" id="3.40.50.300">
    <property type="entry name" value="P-loop containing nucleotide triphosphate hydrolases"/>
    <property type="match status" value="1"/>
</dbReference>
<evidence type="ECO:0000313" key="2">
    <source>
        <dbReference type="Proteomes" id="UP000623681"/>
    </source>
</evidence>
<dbReference type="InterPro" id="IPR027417">
    <property type="entry name" value="P-loop_NTPase"/>
</dbReference>
<dbReference type="EMBL" id="JAESWA010000017">
    <property type="protein sequence ID" value="MBL4931097.1"/>
    <property type="molecule type" value="Genomic_DNA"/>
</dbReference>
<sequence>MKLEKGMIQIYTGNGKGKSTSAIGQGIRAAGNGLNVIMIQFLKSNETGELKILGNLVENFKVIRMESKKDFVWNLNKEQIEELKIEIKTEYNYALELLKNDECDVLILDEAFGVLNNGFLNENDIINLFENKRNETEIILTGRNAPQSIIERADLVTEMVEIKHYFSKGVSARKGIEF</sequence>
<dbReference type="PIRSF" id="PIRSF015617">
    <property type="entry name" value="Adensltrnsf_CobA"/>
    <property type="match status" value="1"/>
</dbReference>
<evidence type="ECO:0000313" key="1">
    <source>
        <dbReference type="EMBL" id="MBL4931097.1"/>
    </source>
</evidence>
<dbReference type="SUPFAM" id="SSF52540">
    <property type="entry name" value="P-loop containing nucleoside triphosphate hydrolases"/>
    <property type="match status" value="1"/>
</dbReference>
<dbReference type="GO" id="GO:0008817">
    <property type="term" value="F:corrinoid adenosyltransferase activity"/>
    <property type="evidence" value="ECO:0007669"/>
    <property type="project" value="InterPro"/>
</dbReference>
<dbReference type="GO" id="GO:0005524">
    <property type="term" value="F:ATP binding"/>
    <property type="evidence" value="ECO:0007669"/>
    <property type="project" value="InterPro"/>
</dbReference>
<protein>
    <submittedName>
        <fullName evidence="1">Cob(I)yrinic acid a,c-diamide adenosyltransferase</fullName>
    </submittedName>
</protein>
<dbReference type="PANTHER" id="PTHR46638">
    <property type="entry name" value="CORRINOID ADENOSYLTRANSFERASE"/>
    <property type="match status" value="1"/>
</dbReference>
<dbReference type="PANTHER" id="PTHR46638:SF1">
    <property type="entry name" value="CORRINOID ADENOSYLTRANSFERASE"/>
    <property type="match status" value="1"/>
</dbReference>
<accession>A0A937FF14</accession>
<comment type="caution">
    <text evidence="1">The sequence shown here is derived from an EMBL/GenBank/DDBJ whole genome shotgun (WGS) entry which is preliminary data.</text>
</comment>
<dbReference type="Proteomes" id="UP000623681">
    <property type="component" value="Unassembled WGS sequence"/>
</dbReference>
<name>A0A937FF14_9CLOT</name>